<dbReference type="Pfam" id="PF03773">
    <property type="entry name" value="ArsP_1"/>
    <property type="match status" value="1"/>
</dbReference>
<sequence length="241" mass="27022">MNAINMIKKNKILVIVFFIYGLLLIFMPQKAAKSWDNSIYYIIEMLEIMPVVFILTALIETWVPKEVIMNSFGEEAGIKGTIFSFILGSFSAGPIYAAFPVCKMLLKKGASVLNIVVILSTWAVVKVPMLANEAKFLGVKFMGVRWVLTTISIFIMGYIVSIFVKKSDLKLDDTKGDQEKDELYVNEKYCVGCGLCAKLNPQVFYMEDGKAKVIENSMNLSLEESISNVMSKCPAKAIDYR</sequence>
<dbReference type="InterPro" id="IPR017896">
    <property type="entry name" value="4Fe4S_Fe-S-bd"/>
</dbReference>
<evidence type="ECO:0000256" key="7">
    <source>
        <dbReference type="SAM" id="Phobius"/>
    </source>
</evidence>
<evidence type="ECO:0000256" key="1">
    <source>
        <dbReference type="ARBA" id="ARBA00004651"/>
    </source>
</evidence>
<evidence type="ECO:0000256" key="5">
    <source>
        <dbReference type="ARBA" id="ARBA00022989"/>
    </source>
</evidence>
<evidence type="ECO:0000256" key="3">
    <source>
        <dbReference type="ARBA" id="ARBA00022475"/>
    </source>
</evidence>
<comment type="subcellular location">
    <subcellularLocation>
        <location evidence="1">Cell membrane</location>
        <topology evidence="1">Multi-pass membrane protein</topology>
    </subcellularLocation>
</comment>
<feature type="transmembrane region" description="Helical" evidence="7">
    <location>
        <begin position="38"/>
        <end position="59"/>
    </location>
</feature>
<evidence type="ECO:0000313" key="10">
    <source>
        <dbReference type="Proteomes" id="UP000324646"/>
    </source>
</evidence>
<keyword evidence="6 7" id="KW-0472">Membrane</keyword>
<dbReference type="GO" id="GO:0005886">
    <property type="term" value="C:plasma membrane"/>
    <property type="evidence" value="ECO:0007669"/>
    <property type="project" value="UniProtKB-SubCell"/>
</dbReference>
<dbReference type="KEGG" id="crs:FQB35_03535"/>
<keyword evidence="10" id="KW-1185">Reference proteome</keyword>
<keyword evidence="3" id="KW-1003">Cell membrane</keyword>
<feature type="transmembrane region" description="Helical" evidence="7">
    <location>
        <begin position="143"/>
        <end position="164"/>
    </location>
</feature>
<protein>
    <submittedName>
        <fullName evidence="9">Permease</fullName>
    </submittedName>
</protein>
<evidence type="ECO:0000256" key="4">
    <source>
        <dbReference type="ARBA" id="ARBA00022692"/>
    </source>
</evidence>
<dbReference type="SUPFAM" id="SSF54862">
    <property type="entry name" value="4Fe-4S ferredoxins"/>
    <property type="match status" value="1"/>
</dbReference>
<dbReference type="PROSITE" id="PS51379">
    <property type="entry name" value="4FE4S_FER_2"/>
    <property type="match status" value="1"/>
</dbReference>
<reference evidence="9 10" key="1">
    <citation type="submission" date="2019-07" db="EMBL/GenBank/DDBJ databases">
        <title>Complete genome of Crassaminicella thermophila SY095.</title>
        <authorList>
            <person name="Li X."/>
        </authorList>
    </citation>
    <scope>NUCLEOTIDE SEQUENCE [LARGE SCALE GENOMIC DNA]</scope>
    <source>
        <strain evidence="9 10">SY095</strain>
    </source>
</reference>
<accession>A0A5C0SEX8</accession>
<feature type="domain" description="4Fe-4S ferredoxin-type" evidence="8">
    <location>
        <begin position="181"/>
        <end position="209"/>
    </location>
</feature>
<dbReference type="Gene3D" id="3.30.70.20">
    <property type="match status" value="1"/>
</dbReference>
<organism evidence="9 10">
    <name type="scientific">Crassaminicella thermophila</name>
    <dbReference type="NCBI Taxonomy" id="2599308"/>
    <lineage>
        <taxon>Bacteria</taxon>
        <taxon>Bacillati</taxon>
        <taxon>Bacillota</taxon>
        <taxon>Clostridia</taxon>
        <taxon>Eubacteriales</taxon>
        <taxon>Clostridiaceae</taxon>
        <taxon>Crassaminicella</taxon>
    </lineage>
</organism>
<proteinExistence type="inferred from homology"/>
<name>A0A5C0SEX8_CRATE</name>
<evidence type="ECO:0000259" key="8">
    <source>
        <dbReference type="PROSITE" id="PS51379"/>
    </source>
</evidence>
<gene>
    <name evidence="9" type="ORF">FQB35_03535</name>
</gene>
<dbReference type="EMBL" id="CP042243">
    <property type="protein sequence ID" value="QEK11519.1"/>
    <property type="molecule type" value="Genomic_DNA"/>
</dbReference>
<dbReference type="Proteomes" id="UP000324646">
    <property type="component" value="Chromosome"/>
</dbReference>
<dbReference type="InterPro" id="IPR005524">
    <property type="entry name" value="DUF318"/>
</dbReference>
<dbReference type="AlphaFoldDB" id="A0A5C0SEX8"/>
<feature type="transmembrane region" description="Helical" evidence="7">
    <location>
        <begin position="12"/>
        <end position="32"/>
    </location>
</feature>
<evidence type="ECO:0000313" key="9">
    <source>
        <dbReference type="EMBL" id="QEK11519.1"/>
    </source>
</evidence>
<dbReference type="RefSeq" id="WP_148808674.1">
    <property type="nucleotide sequence ID" value="NZ_CP042243.1"/>
</dbReference>
<keyword evidence="5 7" id="KW-1133">Transmembrane helix</keyword>
<comment type="similarity">
    <text evidence="2">Belongs to the UPF0718 family.</text>
</comment>
<evidence type="ECO:0000256" key="2">
    <source>
        <dbReference type="ARBA" id="ARBA00006386"/>
    </source>
</evidence>
<feature type="transmembrane region" description="Helical" evidence="7">
    <location>
        <begin position="111"/>
        <end position="131"/>
    </location>
</feature>
<keyword evidence="4 7" id="KW-0812">Transmembrane</keyword>
<evidence type="ECO:0000256" key="6">
    <source>
        <dbReference type="ARBA" id="ARBA00023136"/>
    </source>
</evidence>
<dbReference type="OrthoDB" id="9798408at2"/>